<dbReference type="InterPro" id="IPR043128">
    <property type="entry name" value="Rev_trsase/Diguanyl_cyclase"/>
</dbReference>
<keyword evidence="6 9" id="KW-1133">Transmembrane helix</keyword>
<keyword evidence="5 9" id="KW-0812">Transmembrane</keyword>
<dbReference type="GO" id="GO:0043709">
    <property type="term" value="P:cell adhesion involved in single-species biofilm formation"/>
    <property type="evidence" value="ECO:0007669"/>
    <property type="project" value="TreeGrafter"/>
</dbReference>
<evidence type="ECO:0000256" key="1">
    <source>
        <dbReference type="ARBA" id="ARBA00001946"/>
    </source>
</evidence>
<feature type="domain" description="GGDEF" evidence="10">
    <location>
        <begin position="361"/>
        <end position="487"/>
    </location>
</feature>
<evidence type="ECO:0000256" key="7">
    <source>
        <dbReference type="ARBA" id="ARBA00023136"/>
    </source>
</evidence>
<evidence type="ECO:0000256" key="9">
    <source>
        <dbReference type="SAM" id="Phobius"/>
    </source>
</evidence>
<evidence type="ECO:0000256" key="6">
    <source>
        <dbReference type="ARBA" id="ARBA00022989"/>
    </source>
</evidence>
<accession>A0A9X2B7Z7</accession>
<dbReference type="InterPro" id="IPR050469">
    <property type="entry name" value="Diguanylate_Cyclase"/>
</dbReference>
<keyword evidence="4" id="KW-1003">Cell membrane</keyword>
<dbReference type="GO" id="GO:0052621">
    <property type="term" value="F:diguanylate cyclase activity"/>
    <property type="evidence" value="ECO:0007669"/>
    <property type="project" value="UniProtKB-EC"/>
</dbReference>
<gene>
    <name evidence="11" type="ORF">MKI79_01260</name>
</gene>
<dbReference type="Gene3D" id="3.30.70.270">
    <property type="match status" value="1"/>
</dbReference>
<dbReference type="GO" id="GO:0005886">
    <property type="term" value="C:plasma membrane"/>
    <property type="evidence" value="ECO:0007669"/>
    <property type="project" value="UniProtKB-SubCell"/>
</dbReference>
<evidence type="ECO:0000313" key="12">
    <source>
        <dbReference type="Proteomes" id="UP001139701"/>
    </source>
</evidence>
<dbReference type="InterPro" id="IPR033479">
    <property type="entry name" value="dCache_1"/>
</dbReference>
<dbReference type="InterPro" id="IPR029151">
    <property type="entry name" value="Sensor-like_sf"/>
</dbReference>
<dbReference type="InterPro" id="IPR029787">
    <property type="entry name" value="Nucleotide_cyclase"/>
</dbReference>
<organism evidence="11 12">
    <name type="scientific">Acinetobacter sedimenti</name>
    <dbReference type="NCBI Taxonomy" id="2919922"/>
    <lineage>
        <taxon>Bacteria</taxon>
        <taxon>Pseudomonadati</taxon>
        <taxon>Pseudomonadota</taxon>
        <taxon>Gammaproteobacteria</taxon>
        <taxon>Moraxellales</taxon>
        <taxon>Moraxellaceae</taxon>
        <taxon>Acinetobacter</taxon>
    </lineage>
</organism>
<keyword evidence="12" id="KW-1185">Reference proteome</keyword>
<dbReference type="NCBIfam" id="TIGR00254">
    <property type="entry name" value="GGDEF"/>
    <property type="match status" value="1"/>
</dbReference>
<dbReference type="SMART" id="SM00267">
    <property type="entry name" value="GGDEF"/>
    <property type="match status" value="1"/>
</dbReference>
<dbReference type="AlphaFoldDB" id="A0A9X2B7Z7"/>
<evidence type="ECO:0000256" key="8">
    <source>
        <dbReference type="ARBA" id="ARBA00034247"/>
    </source>
</evidence>
<dbReference type="Proteomes" id="UP001139701">
    <property type="component" value="Unassembled WGS sequence"/>
</dbReference>
<evidence type="ECO:0000256" key="5">
    <source>
        <dbReference type="ARBA" id="ARBA00022692"/>
    </source>
</evidence>
<evidence type="ECO:0000256" key="2">
    <source>
        <dbReference type="ARBA" id="ARBA00004651"/>
    </source>
</evidence>
<dbReference type="InterPro" id="IPR000160">
    <property type="entry name" value="GGDEF_dom"/>
</dbReference>
<dbReference type="Pfam" id="PF02743">
    <property type="entry name" value="dCache_1"/>
    <property type="match status" value="1"/>
</dbReference>
<dbReference type="FunFam" id="3.30.70.270:FF:000001">
    <property type="entry name" value="Diguanylate cyclase domain protein"/>
    <property type="match status" value="1"/>
</dbReference>
<dbReference type="CDD" id="cd12912">
    <property type="entry name" value="PDC2_MCP_like"/>
    <property type="match status" value="1"/>
</dbReference>
<comment type="subcellular location">
    <subcellularLocation>
        <location evidence="2">Cell membrane</location>
        <topology evidence="2">Multi-pass membrane protein</topology>
    </subcellularLocation>
</comment>
<dbReference type="SUPFAM" id="SSF103190">
    <property type="entry name" value="Sensory domain-like"/>
    <property type="match status" value="1"/>
</dbReference>
<comment type="catalytic activity">
    <reaction evidence="8">
        <text>2 GTP = 3',3'-c-di-GMP + 2 diphosphate</text>
        <dbReference type="Rhea" id="RHEA:24898"/>
        <dbReference type="ChEBI" id="CHEBI:33019"/>
        <dbReference type="ChEBI" id="CHEBI:37565"/>
        <dbReference type="ChEBI" id="CHEBI:58805"/>
        <dbReference type="EC" id="2.7.7.65"/>
    </reaction>
</comment>
<dbReference type="Pfam" id="PF00990">
    <property type="entry name" value="GGDEF"/>
    <property type="match status" value="1"/>
</dbReference>
<evidence type="ECO:0000256" key="3">
    <source>
        <dbReference type="ARBA" id="ARBA00012528"/>
    </source>
</evidence>
<dbReference type="PANTHER" id="PTHR45138">
    <property type="entry name" value="REGULATORY COMPONENTS OF SENSORY TRANSDUCTION SYSTEM"/>
    <property type="match status" value="1"/>
</dbReference>
<evidence type="ECO:0000259" key="10">
    <source>
        <dbReference type="PROSITE" id="PS50887"/>
    </source>
</evidence>
<dbReference type="EMBL" id="JAKUML010000002">
    <property type="protein sequence ID" value="MCJ8145554.1"/>
    <property type="molecule type" value="Genomic_DNA"/>
</dbReference>
<dbReference type="EC" id="2.7.7.65" evidence="3"/>
<dbReference type="Gene3D" id="3.30.450.20">
    <property type="entry name" value="PAS domain"/>
    <property type="match status" value="1"/>
</dbReference>
<dbReference type="PROSITE" id="PS50887">
    <property type="entry name" value="GGDEF"/>
    <property type="match status" value="1"/>
</dbReference>
<dbReference type="SUPFAM" id="SSF55073">
    <property type="entry name" value="Nucleotide cyclase"/>
    <property type="match status" value="1"/>
</dbReference>
<evidence type="ECO:0000256" key="4">
    <source>
        <dbReference type="ARBA" id="ARBA00022475"/>
    </source>
</evidence>
<dbReference type="PANTHER" id="PTHR45138:SF9">
    <property type="entry name" value="DIGUANYLATE CYCLASE DGCM-RELATED"/>
    <property type="match status" value="1"/>
</dbReference>
<evidence type="ECO:0000313" key="11">
    <source>
        <dbReference type="EMBL" id="MCJ8145554.1"/>
    </source>
</evidence>
<proteinExistence type="predicted"/>
<dbReference type="RefSeq" id="WP_241570268.1">
    <property type="nucleotide sequence ID" value="NZ_JAKUML010000002.1"/>
</dbReference>
<protein>
    <recommendedName>
        <fullName evidence="3">diguanylate cyclase</fullName>
        <ecNumber evidence="3">2.7.7.65</ecNumber>
    </recommendedName>
</protein>
<dbReference type="CDD" id="cd01949">
    <property type="entry name" value="GGDEF"/>
    <property type="match status" value="1"/>
</dbReference>
<name>A0A9X2B7Z7_9GAMM</name>
<dbReference type="GO" id="GO:1902201">
    <property type="term" value="P:negative regulation of bacterial-type flagellum-dependent cell motility"/>
    <property type="evidence" value="ECO:0007669"/>
    <property type="project" value="TreeGrafter"/>
</dbReference>
<feature type="transmembrane region" description="Helical" evidence="9">
    <location>
        <begin position="251"/>
        <end position="271"/>
    </location>
</feature>
<comment type="caution">
    <text evidence="11">The sequence shown here is derived from an EMBL/GenBank/DDBJ whole genome shotgun (WGS) entry which is preliminary data.</text>
</comment>
<comment type="cofactor">
    <cofactor evidence="1">
        <name>Mg(2+)</name>
        <dbReference type="ChEBI" id="CHEBI:18420"/>
    </cofactor>
</comment>
<reference evidence="11" key="1">
    <citation type="submission" date="2022-02" db="EMBL/GenBank/DDBJ databases">
        <title>Acinetobacter A3.8 sp. nov., isolated from Sediment (Zhairuo Island).</title>
        <authorList>
            <person name="Zheng K."/>
        </authorList>
    </citation>
    <scope>NUCLEOTIDE SEQUENCE</scope>
    <source>
        <strain evidence="11">A3.8</strain>
    </source>
</reference>
<sequence length="487" mass="55219">MSYIIQRNQLLNSALAVHEEYAHKIASSTDLHFHGIQLELKYSASVLATSPNNDQIIDQELTRILKQSQYFNSVSFVKADGHLAGFAPLTLPFKKGQVMNTTATRLSLKYKESLITPPYNSALKNFLIYISEPVVDASGQYLGYVGGTIYLKEQNFISQLLSSQYGYQDNYMYVLDSQQRIIFHPDPSRIGDSAVGNTGLNTLMNEPYGNLRLVDTKGIDSLAGFSKISAPNWVVVSQQPTKQLLDQASNLLYKVILGMLFFYAFVFFVIWRFSYVIAQPLSDLADSASQLNQPDAEKNIRKIRPWYFEVAQFQKALLFSADHFQQTVDELNTIVKTDPLTGFYNRRGMQLYIDTFEKQQTNFAILAIDIDHFKTVNDQYGHAEGDRVLQHIAWQIQEQCRDQDICCRIGGEEFIVLLPNASYSLAQKVASRILQNRTQDKIAGIGQVTVSIGIAHWPTHHQNIDQTLQLADQRLYQAKADGRNCIR</sequence>
<keyword evidence="7 9" id="KW-0472">Membrane</keyword>